<dbReference type="InterPro" id="IPR036322">
    <property type="entry name" value="WD40_repeat_dom_sf"/>
</dbReference>
<dbReference type="SUPFAM" id="SSF50978">
    <property type="entry name" value="WD40 repeat-like"/>
    <property type="match status" value="1"/>
</dbReference>
<keyword evidence="5" id="KW-1185">Reference proteome</keyword>
<dbReference type="AlphaFoldDB" id="A0A5S5DU12"/>
<evidence type="ECO:0000313" key="5">
    <source>
        <dbReference type="Proteomes" id="UP000325105"/>
    </source>
</evidence>
<dbReference type="InterPro" id="IPR020472">
    <property type="entry name" value="WD40_PAC1"/>
</dbReference>
<name>A0A5S5DU12_9SPHI</name>
<accession>A0A5S5DU12</accession>
<keyword evidence="1 3" id="KW-0853">WD repeat</keyword>
<protein>
    <submittedName>
        <fullName evidence="4">WD domain G-beta repeat uncharacterized protein</fullName>
    </submittedName>
</protein>
<dbReference type="PANTHER" id="PTHR19848:SF8">
    <property type="entry name" value="F-BOX AND WD REPEAT DOMAIN CONTAINING 7"/>
    <property type="match status" value="1"/>
</dbReference>
<dbReference type="Pfam" id="PF00400">
    <property type="entry name" value="WD40"/>
    <property type="match status" value="3"/>
</dbReference>
<gene>
    <name evidence="4" type="ORF">BC792_101153</name>
</gene>
<dbReference type="PANTHER" id="PTHR19848">
    <property type="entry name" value="WD40 REPEAT PROTEIN"/>
    <property type="match status" value="1"/>
</dbReference>
<reference evidence="4 5" key="1">
    <citation type="submission" date="2019-07" db="EMBL/GenBank/DDBJ databases">
        <title>Genomic Encyclopedia of Archaeal and Bacterial Type Strains, Phase II (KMG-II): from individual species to whole genera.</title>
        <authorList>
            <person name="Goeker M."/>
        </authorList>
    </citation>
    <scope>NUCLEOTIDE SEQUENCE [LARGE SCALE GENOMIC DNA]</scope>
    <source>
        <strain evidence="4 5">DSM 18850</strain>
    </source>
</reference>
<dbReference type="SMART" id="SM00320">
    <property type="entry name" value="WD40"/>
    <property type="match status" value="7"/>
</dbReference>
<dbReference type="Proteomes" id="UP000325105">
    <property type="component" value="Unassembled WGS sequence"/>
</dbReference>
<organism evidence="4 5">
    <name type="scientific">Sphingobacterium allocomposti</name>
    <dbReference type="NCBI Taxonomy" id="415956"/>
    <lineage>
        <taxon>Bacteria</taxon>
        <taxon>Pseudomonadati</taxon>
        <taxon>Bacteroidota</taxon>
        <taxon>Sphingobacteriia</taxon>
        <taxon>Sphingobacteriales</taxon>
        <taxon>Sphingobacteriaceae</taxon>
        <taxon>Sphingobacterium</taxon>
    </lineage>
</organism>
<dbReference type="RefSeq" id="WP_148907067.1">
    <property type="nucleotide sequence ID" value="NZ_VNHX01000001.1"/>
</dbReference>
<dbReference type="Gene3D" id="2.130.10.10">
    <property type="entry name" value="YVTN repeat-like/Quinoprotein amine dehydrogenase"/>
    <property type="match status" value="2"/>
</dbReference>
<dbReference type="PROSITE" id="PS50294">
    <property type="entry name" value="WD_REPEATS_REGION"/>
    <property type="match status" value="3"/>
</dbReference>
<evidence type="ECO:0000256" key="2">
    <source>
        <dbReference type="ARBA" id="ARBA00022737"/>
    </source>
</evidence>
<dbReference type="InterPro" id="IPR001680">
    <property type="entry name" value="WD40_rpt"/>
</dbReference>
<dbReference type="PROSITE" id="PS00678">
    <property type="entry name" value="WD_REPEATS_1"/>
    <property type="match status" value="1"/>
</dbReference>
<dbReference type="InterPro" id="IPR019775">
    <property type="entry name" value="WD40_repeat_CS"/>
</dbReference>
<dbReference type="InterPro" id="IPR015943">
    <property type="entry name" value="WD40/YVTN_repeat-like_dom_sf"/>
</dbReference>
<sequence>MYTTDISLAKTLTGHQNPIFALAGMPGSPTLFSAGNDKGIVEWDIASGKFVRILCAVPSAVYTLCCLPSKDMLIAGMRNGELWCVDIGRQQLIHKMKTETGAIFSVKVLHGKNELIAIGEEGTAYVWSLDSFELLYRFRVSSTTVRTIEPYPGGRQLVFGDKDGTLYLYDVNDFKEVEKKKVHSLPVTALHATETYLYSGGRDAQLFQMEQKDLAIVRNITPHMFTIYGILPHPTAPVLATVSRDKSIKLWDSTSLSLLKNVSVDRGYDGHRLSINTGLWMENQLITAGDDKLIKIWDVVAREA</sequence>
<dbReference type="PROSITE" id="PS50082">
    <property type="entry name" value="WD_REPEATS_2"/>
    <property type="match status" value="3"/>
</dbReference>
<feature type="repeat" description="WD" evidence="3">
    <location>
        <begin position="220"/>
        <end position="261"/>
    </location>
</feature>
<evidence type="ECO:0000313" key="4">
    <source>
        <dbReference type="EMBL" id="TYP98496.1"/>
    </source>
</evidence>
<dbReference type="EMBL" id="VNHX01000001">
    <property type="protein sequence ID" value="TYP98496.1"/>
    <property type="molecule type" value="Genomic_DNA"/>
</dbReference>
<proteinExistence type="predicted"/>
<dbReference type="OrthoDB" id="933690at2"/>
<feature type="repeat" description="WD" evidence="3">
    <location>
        <begin position="268"/>
        <end position="304"/>
    </location>
</feature>
<evidence type="ECO:0000256" key="3">
    <source>
        <dbReference type="PROSITE-ProRule" id="PRU00221"/>
    </source>
</evidence>
<comment type="caution">
    <text evidence="4">The sequence shown here is derived from an EMBL/GenBank/DDBJ whole genome shotgun (WGS) entry which is preliminary data.</text>
</comment>
<keyword evidence="2" id="KW-0677">Repeat</keyword>
<evidence type="ECO:0000256" key="1">
    <source>
        <dbReference type="ARBA" id="ARBA00022574"/>
    </source>
</evidence>
<feature type="repeat" description="WD" evidence="3">
    <location>
        <begin position="12"/>
        <end position="53"/>
    </location>
</feature>
<dbReference type="PRINTS" id="PR00320">
    <property type="entry name" value="GPROTEINBRPT"/>
</dbReference>